<gene>
    <name evidence="6" type="ORF">PEVE_00011524</name>
</gene>
<dbReference type="InterPro" id="IPR020635">
    <property type="entry name" value="Tyr_kinase_cat_dom"/>
</dbReference>
<dbReference type="InterPro" id="IPR000719">
    <property type="entry name" value="Prot_kinase_dom"/>
</dbReference>
<dbReference type="Gene3D" id="1.10.510.10">
    <property type="entry name" value="Transferase(Phosphotransferase) domain 1"/>
    <property type="match status" value="1"/>
</dbReference>
<dbReference type="Pfam" id="PF00059">
    <property type="entry name" value="Lectin_C"/>
    <property type="match status" value="1"/>
</dbReference>
<feature type="transmembrane region" description="Helical" evidence="2">
    <location>
        <begin position="354"/>
        <end position="377"/>
    </location>
</feature>
<dbReference type="EMBL" id="CALNXI010001830">
    <property type="protein sequence ID" value="CAH3177917.1"/>
    <property type="molecule type" value="Genomic_DNA"/>
</dbReference>
<dbReference type="SMART" id="SM00034">
    <property type="entry name" value="CLECT"/>
    <property type="match status" value="2"/>
</dbReference>
<reference evidence="6 7" key="1">
    <citation type="submission" date="2022-05" db="EMBL/GenBank/DDBJ databases">
        <authorList>
            <consortium name="Genoscope - CEA"/>
            <person name="William W."/>
        </authorList>
    </citation>
    <scope>NUCLEOTIDE SEQUENCE [LARGE SCALE GENOMIC DNA]</scope>
</reference>
<dbReference type="InterPro" id="IPR045860">
    <property type="entry name" value="Snake_toxin-like_sf"/>
</dbReference>
<feature type="compositionally biased region" description="Basic and acidic residues" evidence="1">
    <location>
        <begin position="601"/>
        <end position="615"/>
    </location>
</feature>
<dbReference type="PROSITE" id="PS50011">
    <property type="entry name" value="PROTEIN_KINASE_DOM"/>
    <property type="match status" value="1"/>
</dbReference>
<dbReference type="InterPro" id="IPR001245">
    <property type="entry name" value="Ser-Thr/Tyr_kinase_cat_dom"/>
</dbReference>
<dbReference type="InterPro" id="IPR008266">
    <property type="entry name" value="Tyr_kinase_AS"/>
</dbReference>
<keyword evidence="2" id="KW-0472">Membrane</keyword>
<dbReference type="PANTHER" id="PTHR24416">
    <property type="entry name" value="TYROSINE-PROTEIN KINASE RECEPTOR"/>
    <property type="match status" value="1"/>
</dbReference>
<dbReference type="SMART" id="SM00219">
    <property type="entry name" value="TyrKc"/>
    <property type="match status" value="1"/>
</dbReference>
<dbReference type="InterPro" id="IPR016187">
    <property type="entry name" value="CTDL_fold"/>
</dbReference>
<evidence type="ECO:0000259" key="4">
    <source>
        <dbReference type="PROSITE" id="PS50011"/>
    </source>
</evidence>
<feature type="signal peptide" evidence="3">
    <location>
        <begin position="1"/>
        <end position="19"/>
    </location>
</feature>
<comment type="caution">
    <text evidence="6">The sequence shown here is derived from an EMBL/GenBank/DDBJ whole genome shotgun (WGS) entry which is preliminary data.</text>
</comment>
<feature type="compositionally biased region" description="Polar residues" evidence="1">
    <location>
        <begin position="753"/>
        <end position="771"/>
    </location>
</feature>
<evidence type="ECO:0000256" key="2">
    <source>
        <dbReference type="SAM" id="Phobius"/>
    </source>
</evidence>
<dbReference type="Gene3D" id="3.10.100.10">
    <property type="entry name" value="Mannose-Binding Protein A, subunit A"/>
    <property type="match status" value="2"/>
</dbReference>
<protein>
    <submittedName>
        <fullName evidence="6">Uncharacterized protein</fullName>
    </submittedName>
</protein>
<feature type="region of interest" description="Disordered" evidence="1">
    <location>
        <begin position="752"/>
        <end position="780"/>
    </location>
</feature>
<dbReference type="SUPFAM" id="SSF56112">
    <property type="entry name" value="Protein kinase-like (PK-like)"/>
    <property type="match status" value="1"/>
</dbReference>
<name>A0ABN8RI78_9CNID</name>
<feature type="domain" description="Protein kinase" evidence="4">
    <location>
        <begin position="408"/>
        <end position="856"/>
    </location>
</feature>
<dbReference type="PROSITE" id="PS00109">
    <property type="entry name" value="PROTEIN_KINASE_TYR"/>
    <property type="match status" value="1"/>
</dbReference>
<keyword evidence="7" id="KW-1185">Reference proteome</keyword>
<evidence type="ECO:0000259" key="5">
    <source>
        <dbReference type="PROSITE" id="PS50041"/>
    </source>
</evidence>
<dbReference type="SUPFAM" id="SSF56436">
    <property type="entry name" value="C-type lectin-like"/>
    <property type="match status" value="2"/>
</dbReference>
<dbReference type="CDD" id="cd00037">
    <property type="entry name" value="CLECT"/>
    <property type="match status" value="1"/>
</dbReference>
<proteinExistence type="predicted"/>
<keyword evidence="2" id="KW-0812">Transmembrane</keyword>
<dbReference type="PROSITE" id="PS50041">
    <property type="entry name" value="C_TYPE_LECTIN_2"/>
    <property type="match status" value="1"/>
</dbReference>
<dbReference type="CDD" id="cd00117">
    <property type="entry name" value="TFP"/>
    <property type="match status" value="1"/>
</dbReference>
<dbReference type="SUPFAM" id="SSF57302">
    <property type="entry name" value="Snake toxin-like"/>
    <property type="match status" value="1"/>
</dbReference>
<feature type="domain" description="C-type lectin" evidence="5">
    <location>
        <begin position="32"/>
        <end position="155"/>
    </location>
</feature>
<dbReference type="InterPro" id="IPR011009">
    <property type="entry name" value="Kinase-like_dom_sf"/>
</dbReference>
<dbReference type="Gene3D" id="3.30.200.20">
    <property type="entry name" value="Phosphorylase Kinase, domain 1"/>
    <property type="match status" value="1"/>
</dbReference>
<dbReference type="InterPro" id="IPR016186">
    <property type="entry name" value="C-type_lectin-like/link_sf"/>
</dbReference>
<dbReference type="Pfam" id="PF07714">
    <property type="entry name" value="PK_Tyr_Ser-Thr"/>
    <property type="match status" value="2"/>
</dbReference>
<dbReference type="InterPro" id="IPR050122">
    <property type="entry name" value="RTK"/>
</dbReference>
<sequence length="856" mass="97684">MTQIGLFLFLLLAITMSQAGRHLTCPQDWEEFEDSCYKVMDSFGYSREFSWLRALSVCYGFGGDLVSVANKKEMDFVYSLFPNNTDNPAWIGLVYQFHKNEYLWSNGESFNGSFSFESLEYYMNSTVREDKCGQIFRNDLNLTKCCKKNKYFICERAKGPLACSSDWYLSGSTCYKENKKNQNTQIGAREACSDFGGGLVKIDNYDQHRFLIRFLETSGLKKAGIDYVWVDNTRNSRCRGMNTATGTIEEPDNCEEQYMHYVCERPAASTISSICYHNPNNDSSVPIKINCSFPENLCFKFDKKTEDNKQVTIQGCISADQCRQFDDEHLQCCEGDLCNNSKCHVIKTTTPNKVIYISLGVTSAILLLSVAIFVWCYRKRKAKTIERSPYSQEEIISPDRWEILPEQIEFEEELGRGEFGVVYKAKFRQRDEIEVLDSAETSKWPLSSTKKAAQVVAVKVLHDNPSEAQKEEFTFEIEQMKLLGSHKNVVSMVGCCSLQEKMFLVIEYVPCGDLLTWLRRRRKKIKELQATERSYADKEVLKDQGETRDHVGLFLNLFISTQVSKLPKKQIKQAEKIQLSMEITPLLQDNSEDTASTSYHLGDEESKPAKDRTKLEQRTNENMELTSLSEKIINDEVRQDLASTLQGHLEGQESKISTKAKEKKTQVTMEMASLRQDDVTQDMASATHDLSDQSLADEYEVKEDEYSIHQDQEDIAVCPQQSNKDAVLEVIPSTSTEVDDEEFKVTDKELLTRPTTSQGKTQASAMPLSTENLEESDEDPCDVEENFSTKQLFSLAWQIAKGMNHLAENNLVHRDLAARNILVGHDNQIKVSDFGLMRQIYEDVRSSAKSKKLPVK</sequence>
<evidence type="ECO:0000256" key="1">
    <source>
        <dbReference type="SAM" id="MobiDB-lite"/>
    </source>
</evidence>
<keyword evidence="3" id="KW-0732">Signal</keyword>
<organism evidence="6 7">
    <name type="scientific">Porites evermanni</name>
    <dbReference type="NCBI Taxonomy" id="104178"/>
    <lineage>
        <taxon>Eukaryota</taxon>
        <taxon>Metazoa</taxon>
        <taxon>Cnidaria</taxon>
        <taxon>Anthozoa</taxon>
        <taxon>Hexacorallia</taxon>
        <taxon>Scleractinia</taxon>
        <taxon>Fungiina</taxon>
        <taxon>Poritidae</taxon>
        <taxon>Porites</taxon>
    </lineage>
</organism>
<evidence type="ECO:0000256" key="3">
    <source>
        <dbReference type="SAM" id="SignalP"/>
    </source>
</evidence>
<dbReference type="Proteomes" id="UP001159427">
    <property type="component" value="Unassembled WGS sequence"/>
</dbReference>
<evidence type="ECO:0000313" key="7">
    <source>
        <dbReference type="Proteomes" id="UP001159427"/>
    </source>
</evidence>
<accession>A0ABN8RI78</accession>
<keyword evidence="2" id="KW-1133">Transmembrane helix</keyword>
<feature type="region of interest" description="Disordered" evidence="1">
    <location>
        <begin position="588"/>
        <end position="615"/>
    </location>
</feature>
<dbReference type="PANTHER" id="PTHR24416:SF583">
    <property type="entry name" value="RECEPTOR PROTEIN-TYROSINE KINASE"/>
    <property type="match status" value="1"/>
</dbReference>
<evidence type="ECO:0000313" key="6">
    <source>
        <dbReference type="EMBL" id="CAH3177917.1"/>
    </source>
</evidence>
<feature type="chain" id="PRO_5046570757" evidence="3">
    <location>
        <begin position="20"/>
        <end position="856"/>
    </location>
</feature>
<dbReference type="InterPro" id="IPR001304">
    <property type="entry name" value="C-type_lectin-like"/>
</dbReference>
<feature type="compositionally biased region" description="Polar residues" evidence="1">
    <location>
        <begin position="588"/>
        <end position="599"/>
    </location>
</feature>